<proteinExistence type="predicted"/>
<comment type="caution">
    <text evidence="1">The sequence shown here is derived from an EMBL/GenBank/DDBJ whole genome shotgun (WGS) entry which is preliminary data.</text>
</comment>
<name>A0A550BSP8_9AGAR</name>
<keyword evidence="2" id="KW-1185">Reference proteome</keyword>
<evidence type="ECO:0000313" key="2">
    <source>
        <dbReference type="Proteomes" id="UP000320762"/>
    </source>
</evidence>
<sequence>MAAQDTFSNLLRLVSLSCGYCVVHSLLTHGTLPVGPVQHGIHDCPSIPVWQRALVHRLVADVRYERGERTCYVCHLPSAHHPPLQPLRHHRANHPHASLIPQALWAVQSIDPHLHLSAMDALSVEARGHSWSTPREMAAWIADSHATDEGNSAIALLRFLHAEFHLGA</sequence>
<dbReference type="EMBL" id="VDMD01000125">
    <property type="protein sequence ID" value="TRM55521.1"/>
    <property type="molecule type" value="Genomic_DNA"/>
</dbReference>
<organism evidence="1 2">
    <name type="scientific">Schizophyllum amplum</name>
    <dbReference type="NCBI Taxonomy" id="97359"/>
    <lineage>
        <taxon>Eukaryota</taxon>
        <taxon>Fungi</taxon>
        <taxon>Dikarya</taxon>
        <taxon>Basidiomycota</taxon>
        <taxon>Agaricomycotina</taxon>
        <taxon>Agaricomycetes</taxon>
        <taxon>Agaricomycetidae</taxon>
        <taxon>Agaricales</taxon>
        <taxon>Schizophyllaceae</taxon>
        <taxon>Schizophyllum</taxon>
    </lineage>
</organism>
<accession>A0A550BSP8</accession>
<reference evidence="1 2" key="1">
    <citation type="journal article" date="2019" name="New Phytol.">
        <title>Comparative genomics reveals unique wood-decay strategies and fruiting body development in the Schizophyllaceae.</title>
        <authorList>
            <person name="Almasi E."/>
            <person name="Sahu N."/>
            <person name="Krizsan K."/>
            <person name="Balint B."/>
            <person name="Kovacs G.M."/>
            <person name="Kiss B."/>
            <person name="Cseklye J."/>
            <person name="Drula E."/>
            <person name="Henrissat B."/>
            <person name="Nagy I."/>
            <person name="Chovatia M."/>
            <person name="Adam C."/>
            <person name="LaButti K."/>
            <person name="Lipzen A."/>
            <person name="Riley R."/>
            <person name="Grigoriev I.V."/>
            <person name="Nagy L.G."/>
        </authorList>
    </citation>
    <scope>NUCLEOTIDE SEQUENCE [LARGE SCALE GENOMIC DNA]</scope>
    <source>
        <strain evidence="1 2">NL-1724</strain>
    </source>
</reference>
<evidence type="ECO:0000313" key="1">
    <source>
        <dbReference type="EMBL" id="TRM55521.1"/>
    </source>
</evidence>
<dbReference type="Proteomes" id="UP000320762">
    <property type="component" value="Unassembled WGS sequence"/>
</dbReference>
<gene>
    <name evidence="1" type="ORF">BD626DRAFT_416884</name>
</gene>
<dbReference type="AlphaFoldDB" id="A0A550BSP8"/>
<protein>
    <submittedName>
        <fullName evidence="1">Uncharacterized protein</fullName>
    </submittedName>
</protein>